<feature type="compositionally biased region" description="Polar residues" evidence="1">
    <location>
        <begin position="641"/>
        <end position="654"/>
    </location>
</feature>
<feature type="compositionally biased region" description="Pro residues" evidence="1">
    <location>
        <begin position="354"/>
        <end position="364"/>
    </location>
</feature>
<keyword evidence="3" id="KW-1185">Reference proteome</keyword>
<dbReference type="EMBL" id="JAVHNQ010000003">
    <property type="protein sequence ID" value="KAK6352910.1"/>
    <property type="molecule type" value="Genomic_DNA"/>
</dbReference>
<evidence type="ECO:0000313" key="2">
    <source>
        <dbReference type="EMBL" id="KAK6352910.1"/>
    </source>
</evidence>
<evidence type="ECO:0000313" key="3">
    <source>
        <dbReference type="Proteomes" id="UP001375240"/>
    </source>
</evidence>
<name>A0AAV9V268_9PEZI</name>
<comment type="caution">
    <text evidence="2">The sequence shown here is derived from an EMBL/GenBank/DDBJ whole genome shotgun (WGS) entry which is preliminary data.</text>
</comment>
<evidence type="ECO:0000256" key="1">
    <source>
        <dbReference type="SAM" id="MobiDB-lite"/>
    </source>
</evidence>
<feature type="compositionally biased region" description="Basic and acidic residues" evidence="1">
    <location>
        <begin position="621"/>
        <end position="638"/>
    </location>
</feature>
<organism evidence="2 3">
    <name type="scientific">Orbilia brochopaga</name>
    <dbReference type="NCBI Taxonomy" id="3140254"/>
    <lineage>
        <taxon>Eukaryota</taxon>
        <taxon>Fungi</taxon>
        <taxon>Dikarya</taxon>
        <taxon>Ascomycota</taxon>
        <taxon>Pezizomycotina</taxon>
        <taxon>Orbiliomycetes</taxon>
        <taxon>Orbiliales</taxon>
        <taxon>Orbiliaceae</taxon>
        <taxon>Orbilia</taxon>
    </lineage>
</organism>
<feature type="region of interest" description="Disordered" evidence="1">
    <location>
        <begin position="614"/>
        <end position="654"/>
    </location>
</feature>
<feature type="compositionally biased region" description="Basic and acidic residues" evidence="1">
    <location>
        <begin position="310"/>
        <end position="319"/>
    </location>
</feature>
<feature type="region of interest" description="Disordered" evidence="1">
    <location>
        <begin position="292"/>
        <end position="328"/>
    </location>
</feature>
<dbReference type="AlphaFoldDB" id="A0AAV9V268"/>
<feature type="region of interest" description="Disordered" evidence="1">
    <location>
        <begin position="340"/>
        <end position="395"/>
    </location>
</feature>
<accession>A0AAV9V268</accession>
<proteinExistence type="predicted"/>
<gene>
    <name evidence="2" type="ORF">TWF696_004907</name>
</gene>
<dbReference type="Proteomes" id="UP001375240">
    <property type="component" value="Unassembled WGS sequence"/>
</dbReference>
<sequence length="654" mass="74506">MNEGLDSTASLEGMDLDHELDDYINDWALEFDSPHPILSLIPPGLSESSSLTIEQSKCSSNSHSSQFFNEAFYLDLPGSTDVCVPDASDDFECNYEVPDCLIDPQLRGASSNPSQYDILQTSTPPMPAQPPIRSPPKRVIPPTTTCWFGRKLLRKSKKDESTYDHSPESKSPILDRRLYEHVKRDSVPFKLPPQATPGLQSAALSAPLITPCSPSISAKNPRESRSSGSIEISQEYIDSFLSSVSADMLEDATMLDFVEYGVPDAPSTPSTSTSEQRFQVIDKNEFTWRMLAPSAPPVQPSEKRKRGRPKKDEVEESHQEAASYIPKVPFHAPAEAVNTIRQSPERRPQAIATPPAPLSYPAPTPTSTTYATPEPSPEVFSRSQNEGEPASKRRRVTINGAYRSMSKKEQAYLEMDKKVKLYDETNIHDLLYFPTVRPGRTPCFWIQRHPYANTKIYDDHYRTWCRYRHCKGVETHELIRTATGEMREKNYKHPRTIIAGNYQVAVDWEYVDDEIGTFKNDPDGQYEYDKRNIYDNIECFFHLRCFELLTNFPQVVRQHLVKVDHRVLNKDKSRNKITKRKNKGGTNAAEIEWYLKDEAERWMQRVRDDWRFNPLPGSDESLERRLLTGKKTYNEKKGTSKLRSGQSPTQSPGP</sequence>
<reference evidence="2 3" key="1">
    <citation type="submission" date="2019-10" db="EMBL/GenBank/DDBJ databases">
        <authorList>
            <person name="Palmer J.M."/>
        </authorList>
    </citation>
    <scope>NUCLEOTIDE SEQUENCE [LARGE SCALE GENOMIC DNA]</scope>
    <source>
        <strain evidence="2 3">TWF696</strain>
    </source>
</reference>
<protein>
    <submittedName>
        <fullName evidence="2">Uncharacterized protein</fullName>
    </submittedName>
</protein>